<dbReference type="AlphaFoldDB" id="A0A2T4MZD6"/>
<dbReference type="Gene3D" id="3.40.50.1220">
    <property type="entry name" value="TPP-binding domain"/>
    <property type="match status" value="1"/>
</dbReference>
<evidence type="ECO:0000313" key="6">
    <source>
        <dbReference type="EMBL" id="PTH79922.1"/>
    </source>
</evidence>
<dbReference type="Pfam" id="PF02146">
    <property type="entry name" value="SIR2"/>
    <property type="match status" value="1"/>
</dbReference>
<dbReference type="PANTHER" id="PTHR11085:SF4">
    <property type="entry name" value="NAD-DEPENDENT PROTEIN DEACYLASE"/>
    <property type="match status" value="1"/>
</dbReference>
<dbReference type="CDD" id="cd00296">
    <property type="entry name" value="SIR2"/>
    <property type="match status" value="1"/>
</dbReference>
<sequence length="251" mass="28515">MYKPKLVVCAGAGISAESGIPTFRNANGKGLWENHELRVVCDMTTFYDNYIASNDFYIERVEKFIGAQPNLAHKKIAEMQSDFDVICITSNVDTLFEQAGVAPDRVMHIHGRLDEVVTNYGTKEHKINKIGSSDDYKKLLSDNKNYPVKPNVVFFGEHAPLYQNMYNTFQDMNNNDLMLVIGSSEQVVDFCYEARFFGYTGRIFFVNTDQELCDKKVSLYNVLPFCGTAVDFFQRTSRDGIGLYCFPTGEE</sequence>
<dbReference type="InterPro" id="IPR003000">
    <property type="entry name" value="Sirtuin"/>
</dbReference>
<accession>A0A2T4MZD6</accession>
<dbReference type="SUPFAM" id="SSF52467">
    <property type="entry name" value="DHS-like NAD/FAD-binding domain"/>
    <property type="match status" value="1"/>
</dbReference>
<dbReference type="PANTHER" id="PTHR11085">
    <property type="entry name" value="NAD-DEPENDENT PROTEIN DEACYLASE SIRTUIN-5, MITOCHONDRIAL-RELATED"/>
    <property type="match status" value="1"/>
</dbReference>
<evidence type="ECO:0000259" key="5">
    <source>
        <dbReference type="PROSITE" id="PS50305"/>
    </source>
</evidence>
<comment type="caution">
    <text evidence="4">Lacks conserved residue(s) required for the propagation of feature annotation.</text>
</comment>
<dbReference type="InterPro" id="IPR026590">
    <property type="entry name" value="Ssirtuin_cat_dom"/>
</dbReference>
<dbReference type="EC" id="2.3.1.286" evidence="1"/>
<feature type="domain" description="Deacetylase sirtuin-type" evidence="5">
    <location>
        <begin position="1"/>
        <end position="242"/>
    </location>
</feature>
<gene>
    <name evidence="6" type="ORF">DAA48_16805</name>
</gene>
<dbReference type="Gene3D" id="3.30.1600.10">
    <property type="entry name" value="SIR2/SIRT2 'Small Domain"/>
    <property type="match status" value="1"/>
</dbReference>
<proteinExistence type="predicted"/>
<dbReference type="InterPro" id="IPR026591">
    <property type="entry name" value="Sirtuin_cat_small_dom_sf"/>
</dbReference>
<dbReference type="InterPro" id="IPR029035">
    <property type="entry name" value="DHS-like_NAD/FAD-binding_dom"/>
</dbReference>
<name>A0A2T4MZD6_AERVE</name>
<evidence type="ECO:0000256" key="3">
    <source>
        <dbReference type="ARBA" id="ARBA00023027"/>
    </source>
</evidence>
<dbReference type="GO" id="GO:0070403">
    <property type="term" value="F:NAD+ binding"/>
    <property type="evidence" value="ECO:0007669"/>
    <property type="project" value="InterPro"/>
</dbReference>
<comment type="caution">
    <text evidence="6">The sequence shown here is derived from an EMBL/GenBank/DDBJ whole genome shotgun (WGS) entry which is preliminary data.</text>
</comment>
<dbReference type="RefSeq" id="WP_107684091.1">
    <property type="nucleotide sequence ID" value="NZ_PZKL01000038.1"/>
</dbReference>
<dbReference type="InterPro" id="IPR050134">
    <property type="entry name" value="NAD-dep_sirtuin_deacylases"/>
</dbReference>
<evidence type="ECO:0000256" key="4">
    <source>
        <dbReference type="PROSITE-ProRule" id="PRU00236"/>
    </source>
</evidence>
<dbReference type="GO" id="GO:0017136">
    <property type="term" value="F:histone deacetylase activity, NAD-dependent"/>
    <property type="evidence" value="ECO:0007669"/>
    <property type="project" value="TreeGrafter"/>
</dbReference>
<dbReference type="PROSITE" id="PS50305">
    <property type="entry name" value="SIRTUIN"/>
    <property type="match status" value="1"/>
</dbReference>
<evidence type="ECO:0000256" key="1">
    <source>
        <dbReference type="ARBA" id="ARBA00012928"/>
    </source>
</evidence>
<protein>
    <recommendedName>
        <fullName evidence="1">protein acetyllysine N-acetyltransferase</fullName>
        <ecNumber evidence="1">2.3.1.286</ecNumber>
    </recommendedName>
</protein>
<keyword evidence="3" id="KW-0520">NAD</keyword>
<organism evidence="6 7">
    <name type="scientific">Aeromonas veronii</name>
    <dbReference type="NCBI Taxonomy" id="654"/>
    <lineage>
        <taxon>Bacteria</taxon>
        <taxon>Pseudomonadati</taxon>
        <taxon>Pseudomonadota</taxon>
        <taxon>Gammaproteobacteria</taxon>
        <taxon>Aeromonadales</taxon>
        <taxon>Aeromonadaceae</taxon>
        <taxon>Aeromonas</taxon>
    </lineage>
</organism>
<dbReference type="EMBL" id="PZKL01000038">
    <property type="protein sequence ID" value="PTH79922.1"/>
    <property type="molecule type" value="Genomic_DNA"/>
</dbReference>
<reference evidence="6 7" key="1">
    <citation type="submission" date="2018-03" db="EMBL/GenBank/DDBJ databases">
        <title>Aeromonas veronii whole genome sequencing and analysis.</title>
        <authorList>
            <person name="Xie H."/>
            <person name="Liu T."/>
            <person name="Wang K."/>
        </authorList>
    </citation>
    <scope>NUCLEOTIDE SEQUENCE [LARGE SCALE GENOMIC DNA]</scope>
    <source>
        <strain evidence="6 7">XH.VA.1</strain>
    </source>
</reference>
<evidence type="ECO:0000313" key="7">
    <source>
        <dbReference type="Proteomes" id="UP000241986"/>
    </source>
</evidence>
<dbReference type="Proteomes" id="UP000241986">
    <property type="component" value="Unassembled WGS sequence"/>
</dbReference>
<evidence type="ECO:0000256" key="2">
    <source>
        <dbReference type="ARBA" id="ARBA00022679"/>
    </source>
</evidence>
<keyword evidence="2" id="KW-0808">Transferase</keyword>